<dbReference type="KEGG" id="vg:40075840"/>
<dbReference type="Proteomes" id="UP000225660">
    <property type="component" value="Segment"/>
</dbReference>
<evidence type="ECO:0000313" key="1">
    <source>
        <dbReference type="EMBL" id="AQY55050.1"/>
    </source>
</evidence>
<dbReference type="GeneID" id="40075840"/>
<sequence length="96" mass="11044">MFKTEKQINEAKAALKKGVIVYYFNEAAMNAHIGIVVDTDPEYYSGEGVSVMLVDRNLKPKQDVFGRIIFDIVFYHNEIYRIWETVGEFFAGEEGK</sequence>
<accession>A0A1U9WQM0</accession>
<name>A0A1U9WQM0_9CAUD</name>
<evidence type="ECO:0000313" key="2">
    <source>
        <dbReference type="Proteomes" id="UP000225660"/>
    </source>
</evidence>
<dbReference type="EMBL" id="KY565347">
    <property type="protein sequence ID" value="AQY55050.1"/>
    <property type="molecule type" value="Genomic_DNA"/>
</dbReference>
<reference evidence="1" key="1">
    <citation type="submission" date="2017-10" db="EMBL/GenBank/DDBJ databases">
        <title>Sequence, genome organization and annotation of the thermophilic 47,7-kb bacterophage TO-84 that infects Geobacillus stearothermophilus.</title>
        <authorList>
            <person name="Skowron P.M."/>
            <person name="Kropinski A."/>
            <person name="Los M."/>
        </authorList>
    </citation>
    <scope>NUCLEOTIDE SEQUENCE [LARGE SCALE GENOMIC DNA]</scope>
</reference>
<keyword evidence="2" id="KW-1185">Reference proteome</keyword>
<proteinExistence type="predicted"/>
<dbReference type="RefSeq" id="YP_009600078.1">
    <property type="nucleotide sequence ID" value="NC_041918.2"/>
</dbReference>
<organism evidence="1 2">
    <name type="scientific">Geobacillus phage TP-84</name>
    <dbReference type="NCBI Taxonomy" id="1965361"/>
    <lineage>
        <taxon>Viruses</taxon>
        <taxon>Duplodnaviria</taxon>
        <taxon>Heunggongvirae</taxon>
        <taxon>Uroviricota</taxon>
        <taxon>Caudoviricetes</taxon>
        <taxon>Saundersvirus</taxon>
        <taxon>Saundersvirus Tp84</taxon>
    </lineage>
</organism>
<protein>
    <submittedName>
        <fullName evidence="1">Uncharacterized protein</fullName>
    </submittedName>
</protein>